<proteinExistence type="predicted"/>
<evidence type="ECO:0000256" key="8">
    <source>
        <dbReference type="PROSITE-ProRule" id="PRU00175"/>
    </source>
</evidence>
<comment type="catalytic activity">
    <reaction evidence="1">
        <text>S-ubiquitinyl-[E2 ubiquitin-conjugating enzyme]-L-cysteine + [acceptor protein]-L-lysine = [E2 ubiquitin-conjugating enzyme]-L-cysteine + N(6)-ubiquitinyl-[acceptor protein]-L-lysine.</text>
        <dbReference type="EC" id="2.3.2.27"/>
    </reaction>
</comment>
<evidence type="ECO:0000256" key="4">
    <source>
        <dbReference type="ARBA" id="ARBA00022723"/>
    </source>
</evidence>
<dbReference type="GO" id="GO:0008270">
    <property type="term" value="F:zinc ion binding"/>
    <property type="evidence" value="ECO:0007669"/>
    <property type="project" value="UniProtKB-KW"/>
</dbReference>
<organism evidence="10 11">
    <name type="scientific">Rhynchospora pubera</name>
    <dbReference type="NCBI Taxonomy" id="906938"/>
    <lineage>
        <taxon>Eukaryota</taxon>
        <taxon>Viridiplantae</taxon>
        <taxon>Streptophyta</taxon>
        <taxon>Embryophyta</taxon>
        <taxon>Tracheophyta</taxon>
        <taxon>Spermatophyta</taxon>
        <taxon>Magnoliopsida</taxon>
        <taxon>Liliopsida</taxon>
        <taxon>Poales</taxon>
        <taxon>Cyperaceae</taxon>
        <taxon>Cyperoideae</taxon>
        <taxon>Rhynchosporeae</taxon>
        <taxon>Rhynchospora</taxon>
    </lineage>
</organism>
<dbReference type="GO" id="GO:0016567">
    <property type="term" value="P:protein ubiquitination"/>
    <property type="evidence" value="ECO:0007669"/>
    <property type="project" value="TreeGrafter"/>
</dbReference>
<gene>
    <name evidence="10" type="ORF">LUZ62_029974</name>
</gene>
<evidence type="ECO:0000256" key="1">
    <source>
        <dbReference type="ARBA" id="ARBA00000900"/>
    </source>
</evidence>
<dbReference type="Proteomes" id="UP001140206">
    <property type="component" value="Chromosome 1"/>
</dbReference>
<keyword evidence="7" id="KW-0862">Zinc</keyword>
<evidence type="ECO:0000256" key="5">
    <source>
        <dbReference type="ARBA" id="ARBA00022771"/>
    </source>
</evidence>
<dbReference type="InterPro" id="IPR013083">
    <property type="entry name" value="Znf_RING/FYVE/PHD"/>
</dbReference>
<dbReference type="PANTHER" id="PTHR15710:SF132">
    <property type="entry name" value="E3 UBIQUITIN-PROTEIN LIGASE MPSR1"/>
    <property type="match status" value="1"/>
</dbReference>
<evidence type="ECO:0000256" key="3">
    <source>
        <dbReference type="ARBA" id="ARBA00022679"/>
    </source>
</evidence>
<dbReference type="SUPFAM" id="SSF57850">
    <property type="entry name" value="RING/U-box"/>
    <property type="match status" value="1"/>
</dbReference>
<dbReference type="AlphaFoldDB" id="A0AAV8HHQ1"/>
<dbReference type="PROSITE" id="PS50089">
    <property type="entry name" value="ZF_RING_2"/>
    <property type="match status" value="1"/>
</dbReference>
<keyword evidence="11" id="KW-1185">Reference proteome</keyword>
<protein>
    <recommendedName>
        <fullName evidence="2">RING-type E3 ubiquitin transferase</fullName>
        <ecNumber evidence="2">2.3.2.27</ecNumber>
    </recommendedName>
</protein>
<evidence type="ECO:0000259" key="9">
    <source>
        <dbReference type="PROSITE" id="PS50089"/>
    </source>
</evidence>
<reference evidence="10" key="1">
    <citation type="submission" date="2022-08" db="EMBL/GenBank/DDBJ databases">
        <authorList>
            <person name="Marques A."/>
        </authorList>
    </citation>
    <scope>NUCLEOTIDE SEQUENCE</scope>
    <source>
        <strain evidence="10">RhyPub2mFocal</strain>
        <tissue evidence="10">Leaves</tissue>
    </source>
</reference>
<evidence type="ECO:0000313" key="11">
    <source>
        <dbReference type="Proteomes" id="UP001140206"/>
    </source>
</evidence>
<keyword evidence="5 8" id="KW-0863">Zinc-finger</keyword>
<evidence type="ECO:0000313" key="10">
    <source>
        <dbReference type="EMBL" id="KAJ4817408.1"/>
    </source>
</evidence>
<dbReference type="SMART" id="SM00184">
    <property type="entry name" value="RING"/>
    <property type="match status" value="1"/>
</dbReference>
<dbReference type="InterPro" id="IPR001841">
    <property type="entry name" value="Znf_RING"/>
</dbReference>
<keyword evidence="4" id="KW-0479">Metal-binding</keyword>
<evidence type="ECO:0000256" key="6">
    <source>
        <dbReference type="ARBA" id="ARBA00022786"/>
    </source>
</evidence>
<sequence length="188" mass="20567">MAEQESAIPRLSLFPIILGVVGSNSDQDQSERFVLLDPLTQSMVVLNGGIGNSLLSAMLGGAMAGSATEGPPPASKASIEALKVVNKEEEENGEAECVVCLEKLFEKEKEEVAVKEMPCGHRYHGECVEKWLHMHGSCPMCRYKMPQEDVEGKIKREEERVEGGNGVWVRISFERSDDGAGDQRSESD</sequence>
<dbReference type="FunFam" id="3.30.40.10:FF:000127">
    <property type="entry name" value="E3 ubiquitin-protein ligase RNF181"/>
    <property type="match status" value="1"/>
</dbReference>
<dbReference type="EC" id="2.3.2.27" evidence="2"/>
<feature type="domain" description="RING-type" evidence="9">
    <location>
        <begin position="97"/>
        <end position="142"/>
    </location>
</feature>
<dbReference type="EMBL" id="JAMFTS010000001">
    <property type="protein sequence ID" value="KAJ4817408.1"/>
    <property type="molecule type" value="Genomic_DNA"/>
</dbReference>
<dbReference type="GO" id="GO:0005737">
    <property type="term" value="C:cytoplasm"/>
    <property type="evidence" value="ECO:0007669"/>
    <property type="project" value="TreeGrafter"/>
</dbReference>
<dbReference type="GO" id="GO:0061630">
    <property type="term" value="F:ubiquitin protein ligase activity"/>
    <property type="evidence" value="ECO:0007669"/>
    <property type="project" value="UniProtKB-EC"/>
</dbReference>
<accession>A0AAV8HHQ1</accession>
<keyword evidence="3" id="KW-0808">Transferase</keyword>
<comment type="caution">
    <text evidence="10">The sequence shown here is derived from an EMBL/GenBank/DDBJ whole genome shotgun (WGS) entry which is preliminary data.</text>
</comment>
<evidence type="ECO:0000256" key="7">
    <source>
        <dbReference type="ARBA" id="ARBA00022833"/>
    </source>
</evidence>
<name>A0AAV8HHQ1_9POAL</name>
<dbReference type="Pfam" id="PF13639">
    <property type="entry name" value="zf-RING_2"/>
    <property type="match status" value="1"/>
</dbReference>
<dbReference type="PANTHER" id="PTHR15710">
    <property type="entry name" value="E3 UBIQUITIN-PROTEIN LIGASE PRAJA"/>
    <property type="match status" value="1"/>
</dbReference>
<keyword evidence="6" id="KW-0833">Ubl conjugation pathway</keyword>
<evidence type="ECO:0000256" key="2">
    <source>
        <dbReference type="ARBA" id="ARBA00012483"/>
    </source>
</evidence>
<dbReference type="Gene3D" id="3.30.40.10">
    <property type="entry name" value="Zinc/RING finger domain, C3HC4 (zinc finger)"/>
    <property type="match status" value="1"/>
</dbReference>